<keyword evidence="3 10" id="KW-0378">Hydrolase</keyword>
<comment type="similarity">
    <text evidence="1">Belongs to the acyl-ACP thioesterase family.</text>
</comment>
<protein>
    <submittedName>
        <fullName evidence="10">Acyl-ACP thioesterase</fullName>
        <ecNumber evidence="10">3.1.2.14</ecNumber>
    </submittedName>
</protein>
<dbReference type="Pfam" id="PF20791">
    <property type="entry name" value="Acyl-ACP_TE_C"/>
    <property type="match status" value="1"/>
</dbReference>
<dbReference type="EC" id="3.1.2.14" evidence="10"/>
<evidence type="ECO:0000256" key="4">
    <source>
        <dbReference type="ARBA" id="ARBA00022832"/>
    </source>
</evidence>
<dbReference type="RefSeq" id="WP_006352151.1">
    <property type="nucleotide sequence ID" value="NZ_ADNY01000036.1"/>
</dbReference>
<dbReference type="InterPro" id="IPR002864">
    <property type="entry name" value="Acyl-ACP_thioesterase_NHD"/>
</dbReference>
<dbReference type="PATRIC" id="fig|585524.9.peg.143"/>
<evidence type="ECO:0000259" key="9">
    <source>
        <dbReference type="Pfam" id="PF20791"/>
    </source>
</evidence>
<dbReference type="Proteomes" id="UP000004069">
    <property type="component" value="Unassembled WGS sequence"/>
</dbReference>
<evidence type="ECO:0000256" key="7">
    <source>
        <dbReference type="ARBA" id="ARBA00023160"/>
    </source>
</evidence>
<keyword evidence="2" id="KW-0444">Lipid biosynthesis</keyword>
<feature type="domain" description="Acyl-ACP thioesterase-like C-terminal" evidence="9">
    <location>
        <begin position="149"/>
        <end position="242"/>
    </location>
</feature>
<dbReference type="SUPFAM" id="SSF54637">
    <property type="entry name" value="Thioesterase/thiol ester dehydrase-isomerase"/>
    <property type="match status" value="2"/>
</dbReference>
<sequence length="243" mass="28963">MKYTEKYQIEYSDCDENQHLKIPVMIDLFMQVSEHQLDKGHAGIADLLKRGLGWVVTQYQIKISSLPKPGEHVILSTEAAGYNRFFEYRDFGIADQDGNSLVQVHSQWIMFDLKKRKLTAVDEKMMHDFDVPLLQKMPRFPRLRPLDKYDEKRQYRVRYDDLDINHHLTNSHYFNWFIDMFDRDFLKTHLIQTIDIKFDKEVRYGQVTYSCMTLSKEPVKSYHAIENEDGKEQAVCEIGWRKI</sequence>
<evidence type="ECO:0000256" key="5">
    <source>
        <dbReference type="ARBA" id="ARBA00022946"/>
    </source>
</evidence>
<keyword evidence="5" id="KW-0809">Transit peptide</keyword>
<dbReference type="OrthoDB" id="9801517at2"/>
<evidence type="ECO:0000313" key="11">
    <source>
        <dbReference type="Proteomes" id="UP000004069"/>
    </source>
</evidence>
<reference evidence="10 11" key="1">
    <citation type="submission" date="2010-04" db="EMBL/GenBank/DDBJ databases">
        <authorList>
            <person name="Muzny D."/>
            <person name="Qin X."/>
            <person name="Deng J."/>
            <person name="Jiang H."/>
            <person name="Liu Y."/>
            <person name="Qu J."/>
            <person name="Song X.-Z."/>
            <person name="Zhang L."/>
            <person name="Thornton R."/>
            <person name="Coyle M."/>
            <person name="Francisco L."/>
            <person name="Jackson L."/>
            <person name="Javaid M."/>
            <person name="Korchina V."/>
            <person name="Kovar C."/>
            <person name="Mata R."/>
            <person name="Mathew T."/>
            <person name="Ngo R."/>
            <person name="Nguyen L."/>
            <person name="Nguyen N."/>
            <person name="Okwuonu G."/>
            <person name="Ongeri F."/>
            <person name="Pham C."/>
            <person name="Simmons D."/>
            <person name="Wilczek-Boney K."/>
            <person name="Hale W."/>
            <person name="Jakkamsetti A."/>
            <person name="Pham P."/>
            <person name="Ruth R."/>
            <person name="San Lucas F."/>
            <person name="Warren J."/>
            <person name="Zhang J."/>
            <person name="Zhao Z."/>
            <person name="Zhou C."/>
            <person name="Zhu D."/>
            <person name="Lee S."/>
            <person name="Bess C."/>
            <person name="Blankenburg K."/>
            <person name="Forbes L."/>
            <person name="Fu Q."/>
            <person name="Gubbala S."/>
            <person name="Hirani K."/>
            <person name="Jayaseelan J.C."/>
            <person name="Lara F."/>
            <person name="Munidasa M."/>
            <person name="Palculict T."/>
            <person name="Patil S."/>
            <person name="Pu L.-L."/>
            <person name="Saada N."/>
            <person name="Tang L."/>
            <person name="Weissenberger G."/>
            <person name="Zhu Y."/>
            <person name="Hemphill L."/>
            <person name="Shang Y."/>
            <person name="Youmans B."/>
            <person name="Ayvaz T."/>
            <person name="Ross M."/>
            <person name="Santibanez J."/>
            <person name="Aqrawi P."/>
            <person name="Gross S."/>
            <person name="Joshi V."/>
            <person name="Fowler G."/>
            <person name="Nazareth L."/>
            <person name="Reid J."/>
            <person name="Worley K."/>
            <person name="Petrosino J."/>
            <person name="Highlander S."/>
            <person name="Gibbs R."/>
        </authorList>
    </citation>
    <scope>NUCLEOTIDE SEQUENCE [LARGE SCALE GENOMIC DNA]</scope>
    <source>
        <strain evidence="10 11">DSM 11664</strain>
    </source>
</reference>
<evidence type="ECO:0000256" key="6">
    <source>
        <dbReference type="ARBA" id="ARBA00023098"/>
    </source>
</evidence>
<dbReference type="CDD" id="cd00586">
    <property type="entry name" value="4HBT"/>
    <property type="match status" value="1"/>
</dbReference>
<dbReference type="InterPro" id="IPR029069">
    <property type="entry name" value="HotDog_dom_sf"/>
</dbReference>
<evidence type="ECO:0000256" key="3">
    <source>
        <dbReference type="ARBA" id="ARBA00022801"/>
    </source>
</evidence>
<dbReference type="GO" id="GO:0016297">
    <property type="term" value="F:fatty acyl-[ACP] hydrolase activity"/>
    <property type="evidence" value="ECO:0007669"/>
    <property type="project" value="UniProtKB-EC"/>
</dbReference>
<name>D4YTY9_9LACO</name>
<evidence type="ECO:0000256" key="2">
    <source>
        <dbReference type="ARBA" id="ARBA00022516"/>
    </source>
</evidence>
<dbReference type="Pfam" id="PF01643">
    <property type="entry name" value="Acyl-ACP_TE"/>
    <property type="match status" value="1"/>
</dbReference>
<proteinExistence type="inferred from homology"/>
<dbReference type="PANTHER" id="PTHR31727:SF6">
    <property type="entry name" value="OLEOYL-ACYL CARRIER PROTEIN THIOESTERASE 1, CHLOROPLASTIC"/>
    <property type="match status" value="1"/>
</dbReference>
<dbReference type="STRING" id="83683.B1745_01705"/>
<comment type="caution">
    <text evidence="10">The sequence shown here is derived from an EMBL/GenBank/DDBJ whole genome shotgun (WGS) entry which is preliminary data.</text>
</comment>
<evidence type="ECO:0000259" key="8">
    <source>
        <dbReference type="Pfam" id="PF01643"/>
    </source>
</evidence>
<dbReference type="EMBL" id="ADNY01000036">
    <property type="protein sequence ID" value="EFG55410.1"/>
    <property type="molecule type" value="Genomic_DNA"/>
</dbReference>
<evidence type="ECO:0000313" key="10">
    <source>
        <dbReference type="EMBL" id="EFG55410.1"/>
    </source>
</evidence>
<dbReference type="GO" id="GO:0000036">
    <property type="term" value="F:acyl carrier activity"/>
    <property type="evidence" value="ECO:0007669"/>
    <property type="project" value="TreeGrafter"/>
</dbReference>
<keyword evidence="7" id="KW-0275">Fatty acid biosynthesis</keyword>
<keyword evidence="11" id="KW-1185">Reference proteome</keyword>
<dbReference type="InterPro" id="IPR049427">
    <property type="entry name" value="Acyl-ACP_TE_C"/>
</dbReference>
<keyword evidence="4" id="KW-0276">Fatty acid metabolism</keyword>
<dbReference type="eggNOG" id="COG3884">
    <property type="taxonomic scope" value="Bacteria"/>
</dbReference>
<dbReference type="InterPro" id="IPR045023">
    <property type="entry name" value="FATA/B"/>
</dbReference>
<dbReference type="Gene3D" id="3.10.129.10">
    <property type="entry name" value="Hotdog Thioesterase"/>
    <property type="match status" value="1"/>
</dbReference>
<dbReference type="PANTHER" id="PTHR31727">
    <property type="entry name" value="OLEOYL-ACYL CARRIER PROTEIN THIOESTERASE 1, CHLOROPLASTIC"/>
    <property type="match status" value="1"/>
</dbReference>
<accession>D4YTY9</accession>
<dbReference type="AlphaFoldDB" id="D4YTY9"/>
<organism evidence="10 11">
    <name type="scientific">Lactobacillus amylolyticus DSM 11664</name>
    <dbReference type="NCBI Taxonomy" id="585524"/>
    <lineage>
        <taxon>Bacteria</taxon>
        <taxon>Bacillati</taxon>
        <taxon>Bacillota</taxon>
        <taxon>Bacilli</taxon>
        <taxon>Lactobacillales</taxon>
        <taxon>Lactobacillaceae</taxon>
        <taxon>Lactobacillus</taxon>
    </lineage>
</organism>
<gene>
    <name evidence="10" type="ORF">HMPREF0493_1000</name>
</gene>
<feature type="domain" description="Acyl-ACP thioesterase N-terminal hotdog" evidence="8">
    <location>
        <begin position="2"/>
        <end position="127"/>
    </location>
</feature>
<keyword evidence="6" id="KW-0443">Lipid metabolism</keyword>
<evidence type="ECO:0000256" key="1">
    <source>
        <dbReference type="ARBA" id="ARBA00006500"/>
    </source>
</evidence>